<dbReference type="CDD" id="cd00170">
    <property type="entry name" value="SEC14"/>
    <property type="match status" value="1"/>
</dbReference>
<dbReference type="InterPro" id="IPR036865">
    <property type="entry name" value="CRAL-TRIO_dom_sf"/>
</dbReference>
<dbReference type="OMA" id="ESDDFCR"/>
<dbReference type="EMBL" id="CM035436">
    <property type="protein sequence ID" value="KAH7288024.1"/>
    <property type="molecule type" value="Genomic_DNA"/>
</dbReference>
<evidence type="ECO:0000313" key="2">
    <source>
        <dbReference type="EMBL" id="KAH7288024.1"/>
    </source>
</evidence>
<dbReference type="InterPro" id="IPR001251">
    <property type="entry name" value="CRAL-TRIO_dom"/>
</dbReference>
<dbReference type="SUPFAM" id="SSF52087">
    <property type="entry name" value="CRAL/TRIO domain"/>
    <property type="match status" value="1"/>
</dbReference>
<dbReference type="PRINTS" id="PR00180">
    <property type="entry name" value="CRETINALDHBP"/>
</dbReference>
<sequence>MQSEGEDQRQNVVGAFQGEQLYENDEGRALEILKTLVLKVDPSAQSLSNSDYLRFLCARNHNIDKSVKLLVQHLKWKRSFMPLGYIKEEDISKELRRNQIMLQGQDKFGCSVVILLTARHAAYERDLEEIKRLFVYTFDKAAASNSNGQTKFVIIGDLQGYGLKNMDIRGYLSVLEILQNQYPERLRKLFLVHMPLLFWTAWRMVSPFVDKVTRDKIVFVDNNFVKETLTKEIDEEFLPSEYGGLANFVPIQDAEVPGWPLGSTE</sequence>
<keyword evidence="3" id="KW-1185">Reference proteome</keyword>
<dbReference type="OrthoDB" id="1434354at2759"/>
<dbReference type="AlphaFoldDB" id="A0A8T2QWQ3"/>
<dbReference type="InterPro" id="IPR036273">
    <property type="entry name" value="CRAL/TRIO_N_dom_sf"/>
</dbReference>
<comment type="caution">
    <text evidence="2">The sequence shown here is derived from an EMBL/GenBank/DDBJ whole genome shotgun (WGS) entry which is preliminary data.</text>
</comment>
<feature type="domain" description="CRAL-TRIO" evidence="1">
    <location>
        <begin position="88"/>
        <end position="250"/>
    </location>
</feature>
<dbReference type="Gene3D" id="3.40.525.10">
    <property type="entry name" value="CRAL-TRIO lipid binding domain"/>
    <property type="match status" value="1"/>
</dbReference>
<dbReference type="Proteomes" id="UP000825935">
    <property type="component" value="Chromosome 31"/>
</dbReference>
<name>A0A8T2QWQ3_CERRI</name>
<organism evidence="2 3">
    <name type="scientific">Ceratopteris richardii</name>
    <name type="common">Triangle waterfern</name>
    <dbReference type="NCBI Taxonomy" id="49495"/>
    <lineage>
        <taxon>Eukaryota</taxon>
        <taxon>Viridiplantae</taxon>
        <taxon>Streptophyta</taxon>
        <taxon>Embryophyta</taxon>
        <taxon>Tracheophyta</taxon>
        <taxon>Polypodiopsida</taxon>
        <taxon>Polypodiidae</taxon>
        <taxon>Polypodiales</taxon>
        <taxon>Pteridineae</taxon>
        <taxon>Pteridaceae</taxon>
        <taxon>Parkerioideae</taxon>
        <taxon>Ceratopteris</taxon>
    </lineage>
</organism>
<gene>
    <name evidence="2" type="ORF">KP509_31G008100</name>
</gene>
<evidence type="ECO:0000259" key="1">
    <source>
        <dbReference type="PROSITE" id="PS50191"/>
    </source>
</evidence>
<dbReference type="SMART" id="SM00516">
    <property type="entry name" value="SEC14"/>
    <property type="match status" value="1"/>
</dbReference>
<dbReference type="SUPFAM" id="SSF46938">
    <property type="entry name" value="CRAL/TRIO N-terminal domain"/>
    <property type="match status" value="1"/>
</dbReference>
<dbReference type="PANTHER" id="PTHR46277">
    <property type="entry name" value="OS03G0850700 PROTEIN"/>
    <property type="match status" value="1"/>
</dbReference>
<dbReference type="Pfam" id="PF00650">
    <property type="entry name" value="CRAL_TRIO"/>
    <property type="match status" value="1"/>
</dbReference>
<protein>
    <recommendedName>
        <fullName evidence="1">CRAL-TRIO domain-containing protein</fullName>
    </recommendedName>
</protein>
<dbReference type="PROSITE" id="PS50191">
    <property type="entry name" value="CRAL_TRIO"/>
    <property type="match status" value="1"/>
</dbReference>
<dbReference type="PANTHER" id="PTHR46277:SF3">
    <property type="entry name" value="BINDING PROTEIN, PUTATIVE-RELATED"/>
    <property type="match status" value="1"/>
</dbReference>
<evidence type="ECO:0000313" key="3">
    <source>
        <dbReference type="Proteomes" id="UP000825935"/>
    </source>
</evidence>
<accession>A0A8T2QWQ3</accession>
<reference evidence="2" key="1">
    <citation type="submission" date="2021-08" db="EMBL/GenBank/DDBJ databases">
        <title>WGS assembly of Ceratopteris richardii.</title>
        <authorList>
            <person name="Marchant D.B."/>
            <person name="Chen G."/>
            <person name="Jenkins J."/>
            <person name="Shu S."/>
            <person name="Leebens-Mack J."/>
            <person name="Grimwood J."/>
            <person name="Schmutz J."/>
            <person name="Soltis P."/>
            <person name="Soltis D."/>
            <person name="Chen Z.-H."/>
        </authorList>
    </citation>
    <scope>NUCLEOTIDE SEQUENCE</scope>
    <source>
        <strain evidence="2">Whitten #5841</strain>
        <tissue evidence="2">Leaf</tissue>
    </source>
</reference>
<proteinExistence type="predicted"/>